<dbReference type="InterPro" id="IPR013563">
    <property type="entry name" value="Oligopep_ABC_C"/>
</dbReference>
<evidence type="ECO:0000256" key="2">
    <source>
        <dbReference type="ARBA" id="ARBA00022741"/>
    </source>
</evidence>
<dbReference type="AlphaFoldDB" id="A0A0D0HZ00"/>
<dbReference type="InterPro" id="IPR003439">
    <property type="entry name" value="ABC_transporter-like_ATP-bd"/>
</dbReference>
<dbReference type="Pfam" id="PF00005">
    <property type="entry name" value="ABC_tran"/>
    <property type="match status" value="1"/>
</dbReference>
<sequence>MSATPAALDVRDLVVGYGNRTVLHGVSLTVPRGGCVGLVGESGSGKSTFARTVLGLKAPTSGSVTVADDDSQHPVQMVFQDPVSSLNPHRRVIDIVAEPRTISGVGTRAQRRAAARELLARVGLAPDRFGEVKPGNLSGGQAQRVAIARALMAEPSLLLCDEPVSSLDVSVQARVLNLFADLREETGLSMLFVTHDLAVVRMISDEVCVLNEGRIVECGPTERVISAPEHPYTRELLAAAPRLPQLPNTHATERTLS</sequence>
<name>A0A0D0HZ00_9MICO</name>
<dbReference type="Gene3D" id="3.40.50.300">
    <property type="entry name" value="P-loop containing nucleotide triphosphate hydrolases"/>
    <property type="match status" value="1"/>
</dbReference>
<dbReference type="SMART" id="SM00382">
    <property type="entry name" value="AAA"/>
    <property type="match status" value="1"/>
</dbReference>
<proteinExistence type="predicted"/>
<dbReference type="GO" id="GO:0055085">
    <property type="term" value="P:transmembrane transport"/>
    <property type="evidence" value="ECO:0007669"/>
    <property type="project" value="UniProtKB-ARBA"/>
</dbReference>
<dbReference type="Pfam" id="PF08352">
    <property type="entry name" value="oligo_HPY"/>
    <property type="match status" value="1"/>
</dbReference>
<dbReference type="Proteomes" id="UP000032120">
    <property type="component" value="Unassembled WGS sequence"/>
</dbReference>
<feature type="domain" description="ABC transporter" evidence="4">
    <location>
        <begin position="8"/>
        <end position="237"/>
    </location>
</feature>
<dbReference type="CDD" id="cd03257">
    <property type="entry name" value="ABC_NikE_OppD_transporters"/>
    <property type="match status" value="1"/>
</dbReference>
<dbReference type="EMBL" id="JXSQ01000006">
    <property type="protein sequence ID" value="KIP52831.1"/>
    <property type="molecule type" value="Genomic_DNA"/>
</dbReference>
<comment type="caution">
    <text evidence="5">The sequence shown here is derived from an EMBL/GenBank/DDBJ whole genome shotgun (WGS) entry which is preliminary data.</text>
</comment>
<gene>
    <name evidence="5" type="ORF">SD72_06340</name>
</gene>
<dbReference type="SUPFAM" id="SSF52540">
    <property type="entry name" value="P-loop containing nucleoside triphosphate hydrolases"/>
    <property type="match status" value="1"/>
</dbReference>
<keyword evidence="2" id="KW-0547">Nucleotide-binding</keyword>
<dbReference type="PROSITE" id="PS00211">
    <property type="entry name" value="ABC_TRANSPORTER_1"/>
    <property type="match status" value="1"/>
</dbReference>
<evidence type="ECO:0000313" key="5">
    <source>
        <dbReference type="EMBL" id="KIP52831.1"/>
    </source>
</evidence>
<accession>A0A0D0HZ00</accession>
<evidence type="ECO:0000256" key="1">
    <source>
        <dbReference type="ARBA" id="ARBA00022448"/>
    </source>
</evidence>
<dbReference type="GO" id="GO:0016887">
    <property type="term" value="F:ATP hydrolysis activity"/>
    <property type="evidence" value="ECO:0007669"/>
    <property type="project" value="InterPro"/>
</dbReference>
<dbReference type="PROSITE" id="PS50893">
    <property type="entry name" value="ABC_TRANSPORTER_2"/>
    <property type="match status" value="1"/>
</dbReference>
<evidence type="ECO:0000313" key="6">
    <source>
        <dbReference type="Proteomes" id="UP000032120"/>
    </source>
</evidence>
<dbReference type="RefSeq" id="WP_042543606.1">
    <property type="nucleotide sequence ID" value="NZ_JXSQ01000006.1"/>
</dbReference>
<dbReference type="InterPro" id="IPR027417">
    <property type="entry name" value="P-loop_NTPase"/>
</dbReference>
<keyword evidence="3" id="KW-0067">ATP-binding</keyword>
<dbReference type="GO" id="GO:0005524">
    <property type="term" value="F:ATP binding"/>
    <property type="evidence" value="ECO:0007669"/>
    <property type="project" value="UniProtKB-KW"/>
</dbReference>
<keyword evidence="6" id="KW-1185">Reference proteome</keyword>
<dbReference type="InterPro" id="IPR003593">
    <property type="entry name" value="AAA+_ATPase"/>
</dbReference>
<keyword evidence="1" id="KW-0813">Transport</keyword>
<reference evidence="5 6" key="1">
    <citation type="submission" date="2015-01" db="EMBL/GenBank/DDBJ databases">
        <title>Draft genome sequence of Leucobacter komagatae strain VKM ST2845.</title>
        <authorList>
            <person name="Karlyshev A.V."/>
            <person name="Kudryashova E.B."/>
        </authorList>
    </citation>
    <scope>NUCLEOTIDE SEQUENCE [LARGE SCALE GENOMIC DNA]</scope>
    <source>
        <strain evidence="5 6">VKM ST2845</strain>
    </source>
</reference>
<dbReference type="InterPro" id="IPR017871">
    <property type="entry name" value="ABC_transporter-like_CS"/>
</dbReference>
<protein>
    <recommendedName>
        <fullName evidence="4">ABC transporter domain-containing protein</fullName>
    </recommendedName>
</protein>
<dbReference type="GO" id="GO:0015833">
    <property type="term" value="P:peptide transport"/>
    <property type="evidence" value="ECO:0007669"/>
    <property type="project" value="InterPro"/>
</dbReference>
<dbReference type="PANTHER" id="PTHR43776">
    <property type="entry name" value="TRANSPORT ATP-BINDING PROTEIN"/>
    <property type="match status" value="1"/>
</dbReference>
<organism evidence="5 6">
    <name type="scientific">Leucobacter komagatae</name>
    <dbReference type="NCBI Taxonomy" id="55969"/>
    <lineage>
        <taxon>Bacteria</taxon>
        <taxon>Bacillati</taxon>
        <taxon>Actinomycetota</taxon>
        <taxon>Actinomycetes</taxon>
        <taxon>Micrococcales</taxon>
        <taxon>Microbacteriaceae</taxon>
        <taxon>Leucobacter</taxon>
    </lineage>
</organism>
<dbReference type="OrthoDB" id="8481147at2"/>
<evidence type="ECO:0000256" key="3">
    <source>
        <dbReference type="ARBA" id="ARBA00022840"/>
    </source>
</evidence>
<evidence type="ECO:0000259" key="4">
    <source>
        <dbReference type="PROSITE" id="PS50893"/>
    </source>
</evidence>
<dbReference type="InterPro" id="IPR050319">
    <property type="entry name" value="ABC_transp_ATP-bind"/>
</dbReference>